<dbReference type="EMBL" id="MNQH01000046">
    <property type="protein sequence ID" value="OKY93066.1"/>
    <property type="molecule type" value="Genomic_DNA"/>
</dbReference>
<name>A0A1Q6F2M3_9BACT</name>
<evidence type="ECO:0000313" key="2">
    <source>
        <dbReference type="Proteomes" id="UP000187417"/>
    </source>
</evidence>
<proteinExistence type="predicted"/>
<evidence type="ECO:0000313" key="1">
    <source>
        <dbReference type="EMBL" id="OKY93066.1"/>
    </source>
</evidence>
<protein>
    <submittedName>
        <fullName evidence="1">Uncharacterized protein</fullName>
    </submittedName>
</protein>
<dbReference type="AlphaFoldDB" id="A0A1Q6F2M3"/>
<gene>
    <name evidence="1" type="ORF">BHV66_10245</name>
</gene>
<dbReference type="Proteomes" id="UP000187417">
    <property type="component" value="Unassembled WGS sequence"/>
</dbReference>
<reference evidence="1 2" key="1">
    <citation type="journal article" date="2016" name="Nat. Biotechnol.">
        <title>Measurement of bacterial replication rates in microbial communities.</title>
        <authorList>
            <person name="Brown C.T."/>
            <person name="Olm M.R."/>
            <person name="Thomas B.C."/>
            <person name="Banfield J.F."/>
        </authorList>
    </citation>
    <scope>NUCLEOTIDE SEQUENCE [LARGE SCALE GENOMIC DNA]</scope>
    <source>
        <strain evidence="1">CAG:67_53_122</strain>
    </source>
</reference>
<sequence>MKEEMKKWQTQSNKNKVCFYLITRGIAFSYTEKSGIVFEASASFVKRMFDALVTAYGCSLRPSINEVK</sequence>
<organism evidence="1 2">
    <name type="scientific">Alistipes putredinis</name>
    <dbReference type="NCBI Taxonomy" id="28117"/>
    <lineage>
        <taxon>Bacteria</taxon>
        <taxon>Pseudomonadati</taxon>
        <taxon>Bacteroidota</taxon>
        <taxon>Bacteroidia</taxon>
        <taxon>Bacteroidales</taxon>
        <taxon>Rikenellaceae</taxon>
        <taxon>Alistipes</taxon>
    </lineage>
</organism>
<comment type="caution">
    <text evidence="1">The sequence shown here is derived from an EMBL/GenBank/DDBJ whole genome shotgun (WGS) entry which is preliminary data.</text>
</comment>
<accession>A0A1Q6F2M3</accession>
<dbReference type="RefSeq" id="WP_302801964.1">
    <property type="nucleotide sequence ID" value="NZ_CAUEOB010000007.1"/>
</dbReference>